<sequence length="130" mass="14517">MKKILIGTLFMSFSLLLASCNNDKSGTVFKGEGDKWSGELITSYDFWGNERQSIRVQYKGEKLDELQENNFFVESPDFLGWGIGNIRLDDKGNYFSGDAVEQETKTPSSSKINLIIEGAESEIITLSSNS</sequence>
<evidence type="ECO:0000313" key="3">
    <source>
        <dbReference type="Proteomes" id="UP001219585"/>
    </source>
</evidence>
<reference evidence="2" key="1">
    <citation type="submission" date="2022-11" db="EMBL/GenBank/DDBJ databases">
        <title>Lysinibacillus irui.</title>
        <authorList>
            <person name="Akintayo S.O."/>
        </authorList>
    </citation>
    <scope>NUCLEOTIDE SEQUENCE</scope>
    <source>
        <strain evidence="2">IRB4-01</strain>
    </source>
</reference>
<proteinExistence type="predicted"/>
<keyword evidence="1" id="KW-0732">Signal</keyword>
<dbReference type="PROSITE" id="PS51257">
    <property type="entry name" value="PROKAR_LIPOPROTEIN"/>
    <property type="match status" value="1"/>
</dbReference>
<dbReference type="KEGG" id="liu:OU989_12010"/>
<evidence type="ECO:0000256" key="1">
    <source>
        <dbReference type="SAM" id="SignalP"/>
    </source>
</evidence>
<dbReference type="EMBL" id="CP113527">
    <property type="protein sequence ID" value="WDV05042.1"/>
    <property type="molecule type" value="Genomic_DNA"/>
</dbReference>
<feature type="chain" id="PRO_5042615793" description="Lipoprotein" evidence="1">
    <location>
        <begin position="19"/>
        <end position="130"/>
    </location>
</feature>
<evidence type="ECO:0000313" key="2">
    <source>
        <dbReference type="EMBL" id="WDV05042.1"/>
    </source>
</evidence>
<dbReference type="RefSeq" id="WP_274793275.1">
    <property type="nucleotide sequence ID" value="NZ_CP113527.1"/>
</dbReference>
<protein>
    <recommendedName>
        <fullName evidence="4">Lipoprotein</fullName>
    </recommendedName>
</protein>
<accession>A0AAJ5RFR1</accession>
<evidence type="ECO:0008006" key="4">
    <source>
        <dbReference type="Google" id="ProtNLM"/>
    </source>
</evidence>
<gene>
    <name evidence="2" type="ORF">OU989_12010</name>
</gene>
<feature type="signal peptide" evidence="1">
    <location>
        <begin position="1"/>
        <end position="18"/>
    </location>
</feature>
<dbReference type="Proteomes" id="UP001219585">
    <property type="component" value="Chromosome"/>
</dbReference>
<name>A0AAJ5RFR1_9BACI</name>
<organism evidence="2 3">
    <name type="scientific">Lysinibacillus irui</name>
    <dbReference type="NCBI Taxonomy" id="2998077"/>
    <lineage>
        <taxon>Bacteria</taxon>
        <taxon>Bacillati</taxon>
        <taxon>Bacillota</taxon>
        <taxon>Bacilli</taxon>
        <taxon>Bacillales</taxon>
        <taxon>Bacillaceae</taxon>
        <taxon>Lysinibacillus</taxon>
    </lineage>
</organism>
<dbReference type="AlphaFoldDB" id="A0AAJ5RFR1"/>